<name>Q0RLL3_FRAAA</name>
<proteinExistence type="predicted"/>
<organism evidence="1 2">
    <name type="scientific">Frankia alni (strain DSM 45986 / CECT 9034 / ACN14a)</name>
    <dbReference type="NCBI Taxonomy" id="326424"/>
    <lineage>
        <taxon>Bacteria</taxon>
        <taxon>Bacillati</taxon>
        <taxon>Actinomycetota</taxon>
        <taxon>Actinomycetes</taxon>
        <taxon>Frankiales</taxon>
        <taxon>Frankiaceae</taxon>
        <taxon>Frankia</taxon>
    </lineage>
</organism>
<accession>Q0RLL3</accession>
<evidence type="ECO:0000313" key="2">
    <source>
        <dbReference type="Proteomes" id="UP000000657"/>
    </source>
</evidence>
<sequence length="375" mass="39006">MFAAWVQAKREDEEIQLARVAARAFPGMSGLPPLPGRTVDRTGEVRATDRRQLIGGMAVAGVLGDIGEVDNAFRVGRPPVADLAQVEEALKTLERDRCSTDPAVLFPPAREAWKSANRLLRSAVEAKHVTRLNLLAGRLAAGLAGVSQFGGRTDLARAFAGIAEQHAAAAVEEPHGSLADARAFRARVAGLQSWMALDVGTPGAAADIAARGLLEAAPPDRARLAGYGAEAAAVSGDHYRAEEAVAVMLASRRAADSPDAALPWDDVEEQLYIALPASWAPGRGKVAITHGIQATGCSCACQGQALAHLAIGRGHLDGDRPAPDAAASAGIAALDTIAEAPNATVTHGAADLLLRLRPYTTEPLVQELGRRVAAV</sequence>
<keyword evidence="2" id="KW-1185">Reference proteome</keyword>
<dbReference type="HOGENOM" id="CLU_613581_0_0_11"/>
<evidence type="ECO:0000313" key="1">
    <source>
        <dbReference type="EMBL" id="CAJ61591.1"/>
    </source>
</evidence>
<dbReference type="KEGG" id="fal:FRAAL2947"/>
<dbReference type="EMBL" id="CT573213">
    <property type="protein sequence ID" value="CAJ61591.1"/>
    <property type="molecule type" value="Genomic_DNA"/>
</dbReference>
<dbReference type="AlphaFoldDB" id="Q0RLL3"/>
<protein>
    <submittedName>
        <fullName evidence="1">Uncharacterized protein</fullName>
    </submittedName>
</protein>
<reference evidence="1 2" key="1">
    <citation type="journal article" date="2007" name="Genome Res.">
        <title>Genome characteristics of facultatively symbiotic Frankia sp. strains reflect host range and host plant biogeography.</title>
        <authorList>
            <person name="Normand P."/>
            <person name="Lapierre P."/>
            <person name="Tisa L.S."/>
            <person name="Gogarten J.P."/>
            <person name="Alloisio N."/>
            <person name="Bagnarol E."/>
            <person name="Bassi C.A."/>
            <person name="Berry A.M."/>
            <person name="Bickhart D.M."/>
            <person name="Choisne N."/>
            <person name="Couloux A."/>
            <person name="Cournoyer B."/>
            <person name="Cruveiller S."/>
            <person name="Daubin V."/>
            <person name="Demange N."/>
            <person name="Francino M.P."/>
            <person name="Goltsman E."/>
            <person name="Huang Y."/>
            <person name="Kopp O.R."/>
            <person name="Labarre L."/>
            <person name="Lapidus A."/>
            <person name="Lavire C."/>
            <person name="Marechal J."/>
            <person name="Martinez M."/>
            <person name="Mastronunzio J.E."/>
            <person name="Mullin B.C."/>
            <person name="Niemann J."/>
            <person name="Pujic P."/>
            <person name="Rawnsley T."/>
            <person name="Rouy Z."/>
            <person name="Schenowitz C."/>
            <person name="Sellstedt A."/>
            <person name="Tavares F."/>
            <person name="Tomkins J.P."/>
            <person name="Vallenet D."/>
            <person name="Valverde C."/>
            <person name="Wall L.G."/>
            <person name="Wang Y."/>
            <person name="Medigue C."/>
            <person name="Benson D.R."/>
        </authorList>
    </citation>
    <scope>NUCLEOTIDE SEQUENCE [LARGE SCALE GENOMIC DNA]</scope>
    <source>
        <strain evidence="2">DSM 45986 / CECT 9034 / ACN14a</strain>
    </source>
</reference>
<gene>
    <name evidence="1" type="ordered locus">FRAAL2947</name>
</gene>
<dbReference type="Proteomes" id="UP000000657">
    <property type="component" value="Chromosome"/>
</dbReference>